<dbReference type="Gene3D" id="3.20.20.450">
    <property type="entry name" value="EAL domain"/>
    <property type="match status" value="1"/>
</dbReference>
<dbReference type="PANTHER" id="PTHR33121">
    <property type="entry name" value="CYCLIC DI-GMP PHOSPHODIESTERASE PDEF"/>
    <property type="match status" value="1"/>
</dbReference>
<dbReference type="SUPFAM" id="SSF103190">
    <property type="entry name" value="Sensory domain-like"/>
    <property type="match status" value="1"/>
</dbReference>
<dbReference type="InterPro" id="IPR050706">
    <property type="entry name" value="Cyclic-di-GMP_PDE-like"/>
</dbReference>
<dbReference type="Pfam" id="PF00563">
    <property type="entry name" value="EAL"/>
    <property type="match status" value="1"/>
</dbReference>
<evidence type="ECO:0000259" key="1">
    <source>
        <dbReference type="PROSITE" id="PS50883"/>
    </source>
</evidence>
<evidence type="ECO:0000313" key="3">
    <source>
        <dbReference type="Proteomes" id="UP001516662"/>
    </source>
</evidence>
<organism evidence="2 3">
    <name type="scientific">Litchfieldia luteola</name>
    <dbReference type="NCBI Taxonomy" id="682179"/>
    <lineage>
        <taxon>Bacteria</taxon>
        <taxon>Bacillati</taxon>
        <taxon>Bacillota</taxon>
        <taxon>Bacilli</taxon>
        <taxon>Bacillales</taxon>
        <taxon>Bacillaceae</taxon>
        <taxon>Litchfieldia</taxon>
    </lineage>
</organism>
<reference evidence="2 3" key="1">
    <citation type="submission" date="2020-10" db="EMBL/GenBank/DDBJ databases">
        <title>Bacillus sp. HD4P25, an endophyte from a halophyte.</title>
        <authorList>
            <person name="Sun J.-Q."/>
        </authorList>
    </citation>
    <scope>NUCLEOTIDE SEQUENCE [LARGE SCALE GENOMIC DNA]</scope>
    <source>
        <strain evidence="2 3">YIM 93174</strain>
    </source>
</reference>
<keyword evidence="3" id="KW-1185">Reference proteome</keyword>
<dbReference type="PROSITE" id="PS50883">
    <property type="entry name" value="EAL"/>
    <property type="match status" value="1"/>
</dbReference>
<comment type="caution">
    <text evidence="2">The sequence shown here is derived from an EMBL/GenBank/DDBJ whole genome shotgun (WGS) entry which is preliminary data.</text>
</comment>
<dbReference type="Gene3D" id="3.30.450.20">
    <property type="entry name" value="PAS domain"/>
    <property type="match status" value="1"/>
</dbReference>
<dbReference type="CDD" id="cd01948">
    <property type="entry name" value="EAL"/>
    <property type="match status" value="1"/>
</dbReference>
<dbReference type="Gene3D" id="1.20.5.170">
    <property type="match status" value="1"/>
</dbReference>
<accession>A0ABR9QKI6</accession>
<sequence>MDPLDIMANIDQVVPYYQAIFSADEQCVIGYEVFGRIKTEQGIKSLGPFFHDETIPEEFRLEVDNEILRKALGVFSEFHKHSLIFINRNANLLMLDHGEAFLEMLLTYQQKGLDLNNVVVEITEHNFQGDIEQLNHLLTYYRTYGIKIAVDNIGKESSNLERIGILTPDILKIDLQVLRQTEISQSFHDVVYSISLLARKLGATLLYEDIESAFQLQYAWKNGGRYYQGYYLQKPAREFVERDLLKERLKQEFQQFIKYEKRKLEALYTISEEFHVQLQSALVKFKKNESYNEFLSYLGKTLHDKSFRMYICDEDGFQQSANLLKKDNKWLVQEHYYMKNWSWRPYFLETIFRMRTKRIGILSDLYSDIETGEIIRTFSYPLDDHLYLFIDVPYDYLYDHDAL</sequence>
<dbReference type="PANTHER" id="PTHR33121:SF82">
    <property type="entry name" value="SIGNAL TRANSDUCTION PROTEIN CONTAINING A EAL DOMAIN"/>
    <property type="match status" value="1"/>
</dbReference>
<dbReference type="InterPro" id="IPR001633">
    <property type="entry name" value="EAL_dom"/>
</dbReference>
<protein>
    <submittedName>
        <fullName evidence="2">EAL domain-containing protein</fullName>
    </submittedName>
</protein>
<dbReference type="Proteomes" id="UP001516662">
    <property type="component" value="Unassembled WGS sequence"/>
</dbReference>
<dbReference type="SMART" id="SM00052">
    <property type="entry name" value="EAL"/>
    <property type="match status" value="1"/>
</dbReference>
<dbReference type="EMBL" id="JADCLJ010000020">
    <property type="protein sequence ID" value="MBE4908926.1"/>
    <property type="molecule type" value="Genomic_DNA"/>
</dbReference>
<dbReference type="InterPro" id="IPR018842">
    <property type="entry name" value="YkuI_C"/>
</dbReference>
<gene>
    <name evidence="2" type="ORF">IMZ08_12730</name>
</gene>
<dbReference type="SUPFAM" id="SSF141868">
    <property type="entry name" value="EAL domain-like"/>
    <property type="match status" value="1"/>
</dbReference>
<dbReference type="InterPro" id="IPR035919">
    <property type="entry name" value="EAL_sf"/>
</dbReference>
<evidence type="ECO:0000313" key="2">
    <source>
        <dbReference type="EMBL" id="MBE4908926.1"/>
    </source>
</evidence>
<name>A0ABR9QKI6_9BACI</name>
<proteinExistence type="predicted"/>
<dbReference type="InterPro" id="IPR029151">
    <property type="entry name" value="Sensor-like_sf"/>
</dbReference>
<feature type="domain" description="EAL" evidence="1">
    <location>
        <begin position="1"/>
        <end position="249"/>
    </location>
</feature>
<dbReference type="Pfam" id="PF10388">
    <property type="entry name" value="YkuI_C"/>
    <property type="match status" value="1"/>
</dbReference>